<dbReference type="SUPFAM" id="SSF47203">
    <property type="entry name" value="Acyl-CoA dehydrogenase C-terminal domain-like"/>
    <property type="match status" value="2"/>
</dbReference>
<protein>
    <recommendedName>
        <fullName evidence="4">acyl-CoA oxidase</fullName>
        <ecNumber evidence="4">1.3.3.6</ecNumber>
    </recommendedName>
</protein>
<dbReference type="InterPro" id="IPR009100">
    <property type="entry name" value="AcylCoA_DH/oxidase_NM_dom_sf"/>
</dbReference>
<feature type="active site" description="Proton acceptor" evidence="11">
    <location>
        <position position="515"/>
    </location>
</feature>
<evidence type="ECO:0000256" key="9">
    <source>
        <dbReference type="ARBA" id="ARBA00023098"/>
    </source>
</evidence>
<dbReference type="InterPro" id="IPR006091">
    <property type="entry name" value="Acyl-CoA_Oxase/DH_mid-dom"/>
</dbReference>
<evidence type="ECO:0000256" key="3">
    <source>
        <dbReference type="ARBA" id="ARBA00006288"/>
    </source>
</evidence>
<keyword evidence="10" id="KW-0576">Peroxisome</keyword>
<evidence type="ECO:0000259" key="15">
    <source>
        <dbReference type="Pfam" id="PF22924"/>
    </source>
</evidence>
<dbReference type="InterPro" id="IPR012258">
    <property type="entry name" value="Acyl-CoA_oxidase"/>
</dbReference>
<gene>
    <name evidence="16" type="ORF">OTU49_007604</name>
</gene>
<evidence type="ECO:0000256" key="12">
    <source>
        <dbReference type="PIRSR" id="PIRSR000168-2"/>
    </source>
</evidence>
<dbReference type="PANTHER" id="PTHR10909">
    <property type="entry name" value="ELECTRON TRANSPORT OXIDOREDUCTASE"/>
    <property type="match status" value="1"/>
</dbReference>
<evidence type="ECO:0000256" key="8">
    <source>
        <dbReference type="ARBA" id="ARBA00023002"/>
    </source>
</evidence>
<dbReference type="Gene3D" id="1.20.140.10">
    <property type="entry name" value="Butyryl-CoA Dehydrogenase, subunit A, domain 3"/>
    <property type="match status" value="2"/>
</dbReference>
<name>A0AAW0WU51_CHEQU</name>
<keyword evidence="5" id="KW-0285">Flavoprotein</keyword>
<comment type="similarity">
    <text evidence="3">Belongs to the acyl-CoA oxidase family.</text>
</comment>
<evidence type="ECO:0000313" key="16">
    <source>
        <dbReference type="EMBL" id="KAK8731424.1"/>
    </source>
</evidence>
<dbReference type="InterPro" id="IPR046373">
    <property type="entry name" value="Acyl-CoA_Oxase/DH_mid-dom_sf"/>
</dbReference>
<dbReference type="FunFam" id="1.20.140.10:FF:000007">
    <property type="entry name" value="Acyl-coenzyme A oxidase"/>
    <property type="match status" value="1"/>
</dbReference>
<evidence type="ECO:0000256" key="5">
    <source>
        <dbReference type="ARBA" id="ARBA00022630"/>
    </source>
</evidence>
<dbReference type="SUPFAM" id="SSF56645">
    <property type="entry name" value="Acyl-CoA dehydrogenase NM domain-like"/>
    <property type="match status" value="1"/>
</dbReference>
<dbReference type="GO" id="GO:0055088">
    <property type="term" value="P:lipid homeostasis"/>
    <property type="evidence" value="ECO:0007669"/>
    <property type="project" value="TreeGrafter"/>
</dbReference>
<organism evidence="16 17">
    <name type="scientific">Cherax quadricarinatus</name>
    <name type="common">Australian red claw crayfish</name>
    <dbReference type="NCBI Taxonomy" id="27406"/>
    <lineage>
        <taxon>Eukaryota</taxon>
        <taxon>Metazoa</taxon>
        <taxon>Ecdysozoa</taxon>
        <taxon>Arthropoda</taxon>
        <taxon>Crustacea</taxon>
        <taxon>Multicrustacea</taxon>
        <taxon>Malacostraca</taxon>
        <taxon>Eumalacostraca</taxon>
        <taxon>Eucarida</taxon>
        <taxon>Decapoda</taxon>
        <taxon>Pleocyemata</taxon>
        <taxon>Astacidea</taxon>
        <taxon>Parastacoidea</taxon>
        <taxon>Parastacidae</taxon>
        <taxon>Cherax</taxon>
    </lineage>
</organism>
<evidence type="ECO:0000256" key="10">
    <source>
        <dbReference type="ARBA" id="ARBA00023140"/>
    </source>
</evidence>
<dbReference type="PIRSF" id="PIRSF000168">
    <property type="entry name" value="Acyl-CoA_oxidase"/>
    <property type="match status" value="1"/>
</dbReference>
<reference evidence="16 17" key="1">
    <citation type="journal article" date="2024" name="BMC Genomics">
        <title>Genome assembly of redclaw crayfish (Cherax quadricarinatus) provides insights into its immune adaptation and hypoxia tolerance.</title>
        <authorList>
            <person name="Liu Z."/>
            <person name="Zheng J."/>
            <person name="Li H."/>
            <person name="Fang K."/>
            <person name="Wang S."/>
            <person name="He J."/>
            <person name="Zhou D."/>
            <person name="Weng S."/>
            <person name="Chi M."/>
            <person name="Gu Z."/>
            <person name="He J."/>
            <person name="Li F."/>
            <person name="Wang M."/>
        </authorList>
    </citation>
    <scope>NUCLEOTIDE SEQUENCE [LARGE SCALE GENOMIC DNA]</scope>
    <source>
        <strain evidence="16">ZL_2023a</strain>
    </source>
</reference>
<dbReference type="EC" id="1.3.3.6" evidence="4"/>
<keyword evidence="17" id="KW-1185">Reference proteome</keyword>
<dbReference type="Proteomes" id="UP001445076">
    <property type="component" value="Unassembled WGS sequence"/>
</dbReference>
<evidence type="ECO:0000313" key="17">
    <source>
        <dbReference type="Proteomes" id="UP001445076"/>
    </source>
</evidence>
<dbReference type="GO" id="GO:0033540">
    <property type="term" value="P:fatty acid beta-oxidation using acyl-CoA oxidase"/>
    <property type="evidence" value="ECO:0007669"/>
    <property type="project" value="TreeGrafter"/>
</dbReference>
<dbReference type="Pfam" id="PF01756">
    <property type="entry name" value="ACOX"/>
    <property type="match status" value="1"/>
</dbReference>
<dbReference type="InterPro" id="IPR002655">
    <property type="entry name" value="Acyl-CoA_oxidase_C"/>
</dbReference>
<dbReference type="EMBL" id="JARKIK010000061">
    <property type="protein sequence ID" value="KAK8731424.1"/>
    <property type="molecule type" value="Genomic_DNA"/>
</dbReference>
<feature type="domain" description="Acyl-CoA oxidase C-terminal" evidence="13">
    <location>
        <begin position="579"/>
        <end position="689"/>
    </location>
</feature>
<evidence type="ECO:0000256" key="6">
    <source>
        <dbReference type="ARBA" id="ARBA00022827"/>
    </source>
</evidence>
<accession>A0AAW0WU51</accession>
<dbReference type="Pfam" id="PF02770">
    <property type="entry name" value="Acyl-CoA_dh_M"/>
    <property type="match status" value="1"/>
</dbReference>
<evidence type="ECO:0000256" key="7">
    <source>
        <dbReference type="ARBA" id="ARBA00022832"/>
    </source>
</evidence>
<evidence type="ECO:0000256" key="2">
    <source>
        <dbReference type="ARBA" id="ARBA00004275"/>
    </source>
</evidence>
<evidence type="ECO:0000256" key="1">
    <source>
        <dbReference type="ARBA" id="ARBA00001974"/>
    </source>
</evidence>
<dbReference type="InterPro" id="IPR055060">
    <property type="entry name" value="ACOX_C_alpha1"/>
</dbReference>
<keyword evidence="9" id="KW-0443">Lipid metabolism</keyword>
<feature type="domain" description="Acyl-CoA oxidase/dehydrogenase middle" evidence="14">
    <location>
        <begin position="231"/>
        <end position="340"/>
    </location>
</feature>
<dbReference type="Gene3D" id="2.40.110.10">
    <property type="entry name" value="Butyryl-CoA Dehydrogenase, subunit A, domain 2"/>
    <property type="match status" value="1"/>
</dbReference>
<feature type="non-terminal residue" evidence="16">
    <location>
        <position position="1"/>
    </location>
</feature>
<dbReference type="GO" id="GO:0005777">
    <property type="term" value="C:peroxisome"/>
    <property type="evidence" value="ECO:0007669"/>
    <property type="project" value="UniProtKB-SubCell"/>
</dbReference>
<evidence type="ECO:0000259" key="14">
    <source>
        <dbReference type="Pfam" id="PF02770"/>
    </source>
</evidence>
<evidence type="ECO:0000256" key="4">
    <source>
        <dbReference type="ARBA" id="ARBA00012870"/>
    </source>
</evidence>
<dbReference type="InterPro" id="IPR036250">
    <property type="entry name" value="AcylCo_DH-like_C"/>
</dbReference>
<comment type="caution">
    <text evidence="16">The sequence shown here is derived from an EMBL/GenBank/DDBJ whole genome shotgun (WGS) entry which is preliminary data.</text>
</comment>
<sequence length="704" mass="77690">GNSSPGRQPAPAASQFYYCNISYYTLPRSLLPHVSEFCFKAEDTMFRVTPNLARLASLGIRQHHVSVTKYSCGQRWQSTSAVAATSSAEPLSNRTPAEDLRAVQSTYSFNVQAMTTLLDHDNHEMRAKFRKFMSDPVMIPRYNIPLDVERDMALARLKRICDAGFISVLDFRNNPLRIFAAHELAAIIDPAMTTKMTVQFNLFGGTVLKLGTERHHKKLLAGIDSLKDIGCFGLTELGYGNNAVEMETTAVFDKETDEFIVNTPTTLAQKYWITNGAVHAKHIIVFAQLIIDGVNNGIHGILVRIRDDNLKIMPNVRVEDMGHKMGLNGVDNAKLAFDNVRVPRENLLNKFSDVSSQGEFTSAVKSARARFLTVADQLLSGRICIASMSMGGAKASLSIALRYAASRLTVGPTGKSDMSILQYQLQQRALLPLLARTYAINFGLDYVKQRWGFQAADGSEHAEIVTLCCVIKPLASWNLEEIVSVCRERCGGQGYLSCNRFGTFLGLAHAATTAEGDNCVLMQKVAKERLETFTPLSTNADLPADPASIDFLHDLLNQRENLFFKTLGKKLKDVGRAGLFNTWMLHESDLVQDAARAFGERLISDQFGEVLKKCESSLKPSLAKLYHLYLLNIVEKNMATFITTGLISPETATKAVSVSRAVCRDLGTDALALCEAFAITDAMLSAPIAQNWVEYNIGDNKGEL</sequence>
<keyword evidence="6 12" id="KW-0274">FAD</keyword>
<dbReference type="FunFam" id="2.40.110.10:FF:000005">
    <property type="entry name" value="Acyl-coenzyme A oxidase"/>
    <property type="match status" value="1"/>
</dbReference>
<dbReference type="PANTHER" id="PTHR10909:SF382">
    <property type="entry name" value="ACYL-COENZYME A OXIDASE"/>
    <property type="match status" value="1"/>
</dbReference>
<dbReference type="AlphaFoldDB" id="A0AAW0WU51"/>
<dbReference type="GO" id="GO:0005504">
    <property type="term" value="F:fatty acid binding"/>
    <property type="evidence" value="ECO:0007669"/>
    <property type="project" value="TreeGrafter"/>
</dbReference>
<keyword evidence="8" id="KW-0560">Oxidoreductase</keyword>
<dbReference type="FunFam" id="1.20.140.10:FF:000010">
    <property type="entry name" value="Acyl-coenzyme A oxidase"/>
    <property type="match status" value="1"/>
</dbReference>
<evidence type="ECO:0000256" key="11">
    <source>
        <dbReference type="PIRSR" id="PIRSR000168-1"/>
    </source>
</evidence>
<dbReference type="GO" id="GO:0003997">
    <property type="term" value="F:acyl-CoA oxidase activity"/>
    <property type="evidence" value="ECO:0007669"/>
    <property type="project" value="UniProtKB-EC"/>
</dbReference>
<comment type="subcellular location">
    <subcellularLocation>
        <location evidence="2">Peroxisome</location>
    </subcellularLocation>
</comment>
<evidence type="ECO:0000259" key="13">
    <source>
        <dbReference type="Pfam" id="PF01756"/>
    </source>
</evidence>
<dbReference type="Pfam" id="PF22924">
    <property type="entry name" value="ACOX_C_alpha1"/>
    <property type="match status" value="1"/>
</dbReference>
<proteinExistence type="inferred from homology"/>
<keyword evidence="7" id="KW-0276">Fatty acid metabolism</keyword>
<dbReference type="GO" id="GO:0071949">
    <property type="term" value="F:FAD binding"/>
    <property type="evidence" value="ECO:0007669"/>
    <property type="project" value="InterPro"/>
</dbReference>
<feature type="domain" description="Acyl-CoA oxidase C-alpha1" evidence="15">
    <location>
        <begin position="378"/>
        <end position="527"/>
    </location>
</feature>
<feature type="binding site" evidence="12">
    <location>
        <position position="235"/>
    </location>
    <ligand>
        <name>FAD</name>
        <dbReference type="ChEBI" id="CHEBI:57692"/>
    </ligand>
</feature>
<comment type="cofactor">
    <cofactor evidence="1">
        <name>FAD</name>
        <dbReference type="ChEBI" id="CHEBI:57692"/>
    </cofactor>
</comment>